<feature type="compositionally biased region" description="Low complexity" evidence="1">
    <location>
        <begin position="148"/>
        <end position="173"/>
    </location>
</feature>
<feature type="compositionally biased region" description="Low complexity" evidence="1">
    <location>
        <begin position="192"/>
        <end position="207"/>
    </location>
</feature>
<proteinExistence type="predicted"/>
<sequence length="207" mass="22464">MVAGWSPVQSLSSVLLSIQSLMNPKPYHNEPGYEVAKDHRAVDKYNDYIQYQTLRVAVYDMVKNQLGPESCMPEALKFIVRNLFPSMYDGFVITCDTCIGRGFDGTALHDPFSRPQHDTMQYCKLKELIVELKLQCDRDDEEQDALDEQAQGATARSATSGAEEAGLAAASQSPAPVEPHSPSSSLFTNVPAAAGAEESGASNSNTG</sequence>
<evidence type="ECO:0000313" key="3">
    <source>
        <dbReference type="EMBL" id="CAD9677032.1"/>
    </source>
</evidence>
<evidence type="ECO:0000256" key="1">
    <source>
        <dbReference type="SAM" id="MobiDB-lite"/>
    </source>
</evidence>
<organism evidence="3">
    <name type="scientific">Rhizochromulina marina</name>
    <dbReference type="NCBI Taxonomy" id="1034831"/>
    <lineage>
        <taxon>Eukaryota</taxon>
        <taxon>Sar</taxon>
        <taxon>Stramenopiles</taxon>
        <taxon>Ochrophyta</taxon>
        <taxon>Dictyochophyceae</taxon>
        <taxon>Rhizochromulinales</taxon>
        <taxon>Rhizochromulina</taxon>
    </lineage>
</organism>
<dbReference type="InterPro" id="IPR016135">
    <property type="entry name" value="UBQ-conjugating_enzyme/RWD"/>
</dbReference>
<dbReference type="EMBL" id="HBHJ01010231">
    <property type="protein sequence ID" value="CAD9677032.1"/>
    <property type="molecule type" value="Transcribed_RNA"/>
</dbReference>
<evidence type="ECO:0000259" key="2">
    <source>
        <dbReference type="PROSITE" id="PS50127"/>
    </source>
</evidence>
<gene>
    <name evidence="3" type="ORF">RMAR1173_LOCUS6650</name>
</gene>
<accession>A0A7S2RPK2</accession>
<dbReference type="PROSITE" id="PS50127">
    <property type="entry name" value="UBC_2"/>
    <property type="match status" value="1"/>
</dbReference>
<feature type="region of interest" description="Disordered" evidence="1">
    <location>
        <begin position="141"/>
        <end position="207"/>
    </location>
</feature>
<dbReference type="Gene3D" id="3.10.110.10">
    <property type="entry name" value="Ubiquitin Conjugating Enzyme"/>
    <property type="match status" value="1"/>
</dbReference>
<dbReference type="InterPro" id="IPR000608">
    <property type="entry name" value="UBC"/>
</dbReference>
<protein>
    <recommendedName>
        <fullName evidence="2">UBC core domain-containing protein</fullName>
    </recommendedName>
</protein>
<reference evidence="3" key="1">
    <citation type="submission" date="2021-01" db="EMBL/GenBank/DDBJ databases">
        <authorList>
            <person name="Corre E."/>
            <person name="Pelletier E."/>
            <person name="Niang G."/>
            <person name="Scheremetjew M."/>
            <person name="Finn R."/>
            <person name="Kale V."/>
            <person name="Holt S."/>
            <person name="Cochrane G."/>
            <person name="Meng A."/>
            <person name="Brown T."/>
            <person name="Cohen L."/>
        </authorList>
    </citation>
    <scope>NUCLEOTIDE SEQUENCE</scope>
    <source>
        <strain evidence="3">CCMP1243</strain>
    </source>
</reference>
<dbReference type="SUPFAM" id="SSF54495">
    <property type="entry name" value="UBC-like"/>
    <property type="match status" value="1"/>
</dbReference>
<name>A0A7S2RPK2_9STRA</name>
<feature type="domain" description="UBC core" evidence="2">
    <location>
        <begin position="1"/>
        <end position="58"/>
    </location>
</feature>
<dbReference type="AlphaFoldDB" id="A0A7S2RPK2"/>